<proteinExistence type="predicted"/>
<feature type="compositionally biased region" description="Low complexity" evidence="1">
    <location>
        <begin position="209"/>
        <end position="223"/>
    </location>
</feature>
<keyword evidence="3" id="KW-1185">Reference proteome</keyword>
<feature type="region of interest" description="Disordered" evidence="1">
    <location>
        <begin position="197"/>
        <end position="260"/>
    </location>
</feature>
<reference evidence="2" key="1">
    <citation type="submission" date="2016-11" db="EMBL/GenBank/DDBJ databases">
        <title>The genome sequence of Colletotrichum cuscutae.</title>
        <authorList>
            <person name="Baroncelli R."/>
        </authorList>
    </citation>
    <scope>NUCLEOTIDE SEQUENCE</scope>
    <source>
        <strain evidence="2">IMI 304802</strain>
    </source>
</reference>
<gene>
    <name evidence="2" type="ORF">CCUS01_11403</name>
</gene>
<protein>
    <submittedName>
        <fullName evidence="2">Uncharacterized protein</fullName>
    </submittedName>
</protein>
<feature type="compositionally biased region" description="Low complexity" evidence="1">
    <location>
        <begin position="94"/>
        <end position="107"/>
    </location>
</feature>
<evidence type="ECO:0000256" key="1">
    <source>
        <dbReference type="SAM" id="MobiDB-lite"/>
    </source>
</evidence>
<organism evidence="2 3">
    <name type="scientific">Colletotrichum cuscutae</name>
    <dbReference type="NCBI Taxonomy" id="1209917"/>
    <lineage>
        <taxon>Eukaryota</taxon>
        <taxon>Fungi</taxon>
        <taxon>Dikarya</taxon>
        <taxon>Ascomycota</taxon>
        <taxon>Pezizomycotina</taxon>
        <taxon>Sordariomycetes</taxon>
        <taxon>Hypocreomycetidae</taxon>
        <taxon>Glomerellales</taxon>
        <taxon>Glomerellaceae</taxon>
        <taxon>Colletotrichum</taxon>
        <taxon>Colletotrichum acutatum species complex</taxon>
    </lineage>
</organism>
<dbReference type="Proteomes" id="UP001239213">
    <property type="component" value="Unassembled WGS sequence"/>
</dbReference>
<comment type="caution">
    <text evidence="2">The sequence shown here is derived from an EMBL/GenBank/DDBJ whole genome shotgun (WGS) entry which is preliminary data.</text>
</comment>
<dbReference type="EMBL" id="MPDP01000303">
    <property type="protein sequence ID" value="KAK1450863.1"/>
    <property type="molecule type" value="Genomic_DNA"/>
</dbReference>
<accession>A0AAI9U389</accession>
<name>A0AAI9U389_9PEZI</name>
<dbReference type="AlphaFoldDB" id="A0AAI9U389"/>
<sequence>MFLVPRGSMTRPIRHLPALIQDSELAFARLLASHIAAMETGRHASDIRTDQEKVRLQNNLSALHVECACIGKEHQATTESPDTHNLTSPPLFLFPPSTLDLQPGPESSGPPPASPVNSLRRIRERKNKAPQNQTSVIRLRPSRLFSLWVSPFCLPADTTPPSPSVHRLLPTVVRPDILPAQHHAADCRQLLSHSRYLTPSPKRHDQSLAPAASSTAPVAARRPLTSSPALDSGTWPPFPAPSAPKESQARPDFDELSISP</sequence>
<feature type="region of interest" description="Disordered" evidence="1">
    <location>
        <begin position="94"/>
        <end position="118"/>
    </location>
</feature>
<evidence type="ECO:0000313" key="3">
    <source>
        <dbReference type="Proteomes" id="UP001239213"/>
    </source>
</evidence>
<evidence type="ECO:0000313" key="2">
    <source>
        <dbReference type="EMBL" id="KAK1450863.1"/>
    </source>
</evidence>